<keyword evidence="3" id="KW-1185">Reference proteome</keyword>
<dbReference type="GeneID" id="78820011"/>
<comment type="caution">
    <text evidence="2">The sequence shown here is derived from an EMBL/GenBank/DDBJ whole genome shotgun (WGS) entry which is preliminary data.</text>
</comment>
<dbReference type="Pfam" id="PF18545">
    <property type="entry name" value="HalOD1"/>
    <property type="match status" value="1"/>
</dbReference>
<reference evidence="2 3" key="1">
    <citation type="journal article" date="2019" name="Int. J. Syst. Evol. Microbiol.">
        <title>The Global Catalogue of Microorganisms (GCM) 10K type strain sequencing project: providing services to taxonomists for standard genome sequencing and annotation.</title>
        <authorList>
            <consortium name="The Broad Institute Genomics Platform"/>
            <consortium name="The Broad Institute Genome Sequencing Center for Infectious Disease"/>
            <person name="Wu L."/>
            <person name="Ma J."/>
        </authorList>
    </citation>
    <scope>NUCLEOTIDE SEQUENCE [LARGE SCALE GENOMIC DNA]</scope>
    <source>
        <strain evidence="2 3">XZYJT29</strain>
    </source>
</reference>
<protein>
    <submittedName>
        <fullName evidence="2">HalOD1 output domain-containing protein</fullName>
    </submittedName>
</protein>
<dbReference type="Proteomes" id="UP001596432">
    <property type="component" value="Unassembled WGS sequence"/>
</dbReference>
<dbReference type="EMBL" id="JBHTAS010000001">
    <property type="protein sequence ID" value="MFC7139749.1"/>
    <property type="molecule type" value="Genomic_DNA"/>
</dbReference>
<feature type="domain" description="Halobacterial output" evidence="1">
    <location>
        <begin position="23"/>
        <end position="89"/>
    </location>
</feature>
<sequence>MTDFNQHSDGKWTVRHDTERSIEPSVAVVEAVAAVTGTEPTLLPPLTDSVDGDALNAILRTAGSSVGLSFTYAGVDVCVEATGEIFVRPVSDGD</sequence>
<organism evidence="2 3">
    <name type="scientific">Halosimplex aquaticum</name>
    <dbReference type="NCBI Taxonomy" id="3026162"/>
    <lineage>
        <taxon>Archaea</taxon>
        <taxon>Methanobacteriati</taxon>
        <taxon>Methanobacteriota</taxon>
        <taxon>Stenosarchaea group</taxon>
        <taxon>Halobacteria</taxon>
        <taxon>Halobacteriales</taxon>
        <taxon>Haloarculaceae</taxon>
        <taxon>Halosimplex</taxon>
    </lineage>
</organism>
<proteinExistence type="predicted"/>
<evidence type="ECO:0000313" key="2">
    <source>
        <dbReference type="EMBL" id="MFC7139749.1"/>
    </source>
</evidence>
<dbReference type="AlphaFoldDB" id="A0ABD5Y5T3"/>
<gene>
    <name evidence="2" type="ORF">ACFQMA_07840</name>
</gene>
<dbReference type="InterPro" id="IPR040624">
    <property type="entry name" value="HalOD1"/>
</dbReference>
<evidence type="ECO:0000313" key="3">
    <source>
        <dbReference type="Proteomes" id="UP001596432"/>
    </source>
</evidence>
<evidence type="ECO:0000259" key="1">
    <source>
        <dbReference type="Pfam" id="PF18545"/>
    </source>
</evidence>
<accession>A0ABD5Y5T3</accession>
<dbReference type="RefSeq" id="WP_274325327.1">
    <property type="nucleotide sequence ID" value="NZ_CP118158.1"/>
</dbReference>
<name>A0ABD5Y5T3_9EURY</name>